<reference evidence="2 3" key="1">
    <citation type="submission" date="2018-03" db="EMBL/GenBank/DDBJ databases">
        <title>Comparative analysis of microorganisms from saline springs in Andes Mountain Range, Colombia.</title>
        <authorList>
            <person name="Rubin E."/>
        </authorList>
    </citation>
    <scope>NUCLEOTIDE SEQUENCE [LARGE SCALE GENOMIC DNA]</scope>
    <source>
        <strain evidence="2 3">CG 35</strain>
    </source>
</reference>
<dbReference type="SUPFAM" id="SSF55729">
    <property type="entry name" value="Acyl-CoA N-acyltransferases (Nat)"/>
    <property type="match status" value="1"/>
</dbReference>
<protein>
    <recommendedName>
        <fullName evidence="1">N-acetyltransferase domain-containing protein</fullName>
    </recommendedName>
</protein>
<gene>
    <name evidence="2" type="ORF">BCL67_10265</name>
</gene>
<dbReference type="Proteomes" id="UP000238217">
    <property type="component" value="Unassembled WGS sequence"/>
</dbReference>
<dbReference type="Gene3D" id="3.40.630.30">
    <property type="match status" value="1"/>
</dbReference>
<dbReference type="Pfam" id="PF00583">
    <property type="entry name" value="Acetyltransf_1"/>
    <property type="match status" value="1"/>
</dbReference>
<dbReference type="AlphaFoldDB" id="A0A2T0YRV7"/>
<name>A0A2T0YRV7_9MICC</name>
<evidence type="ECO:0000313" key="3">
    <source>
        <dbReference type="Proteomes" id="UP000238217"/>
    </source>
</evidence>
<evidence type="ECO:0000259" key="1">
    <source>
        <dbReference type="PROSITE" id="PS51186"/>
    </source>
</evidence>
<dbReference type="OrthoDB" id="4824241at2"/>
<dbReference type="RefSeq" id="WP_106121778.1">
    <property type="nucleotide sequence ID" value="NZ_PVTY01000002.1"/>
</dbReference>
<sequence>MAAEPGLGTGLGDHTRSIIALAWSRMIGLGDEELLGGAGPRREVSTADGSPVTFLRLFDHTVLSGPAEVLREARRFDDVELADERRLLEVARRHAGSARSLGAARLLYAEEPPVLALAPRGAVSFDPAHVQAALAASPADDVQAAGIADAPWRAALVEEDTATVLGAAAHELWAGMLAHLGVLTVPDQRRSGVGRALAAVAAEEAFTEGLIPQWRARTESIASLRIAAALGFSPAGSQTTVAFDRAGGH</sequence>
<dbReference type="InterPro" id="IPR000182">
    <property type="entry name" value="GNAT_dom"/>
</dbReference>
<accession>A0A2T0YRV7</accession>
<dbReference type="PROSITE" id="PS51186">
    <property type="entry name" value="GNAT"/>
    <property type="match status" value="1"/>
</dbReference>
<dbReference type="InterPro" id="IPR016181">
    <property type="entry name" value="Acyl_CoA_acyltransferase"/>
</dbReference>
<proteinExistence type="predicted"/>
<dbReference type="EMBL" id="PVTY01000002">
    <property type="protein sequence ID" value="PRZ18403.1"/>
    <property type="molecule type" value="Genomic_DNA"/>
</dbReference>
<feature type="domain" description="N-acetyltransferase" evidence="1">
    <location>
        <begin position="112"/>
        <end position="249"/>
    </location>
</feature>
<keyword evidence="3" id="KW-1185">Reference proteome</keyword>
<organism evidence="2 3">
    <name type="scientific">Nesterenkonia sandarakina</name>
    <dbReference type="NCBI Taxonomy" id="272918"/>
    <lineage>
        <taxon>Bacteria</taxon>
        <taxon>Bacillati</taxon>
        <taxon>Actinomycetota</taxon>
        <taxon>Actinomycetes</taxon>
        <taxon>Micrococcales</taxon>
        <taxon>Micrococcaceae</taxon>
        <taxon>Nesterenkonia</taxon>
    </lineage>
</organism>
<dbReference type="GO" id="GO:0016747">
    <property type="term" value="F:acyltransferase activity, transferring groups other than amino-acyl groups"/>
    <property type="evidence" value="ECO:0007669"/>
    <property type="project" value="InterPro"/>
</dbReference>
<comment type="caution">
    <text evidence="2">The sequence shown here is derived from an EMBL/GenBank/DDBJ whole genome shotgun (WGS) entry which is preliminary data.</text>
</comment>
<evidence type="ECO:0000313" key="2">
    <source>
        <dbReference type="EMBL" id="PRZ18403.1"/>
    </source>
</evidence>